<dbReference type="PANTHER" id="PTHR47926">
    <property type="entry name" value="PENTATRICOPEPTIDE REPEAT-CONTAINING PROTEIN"/>
    <property type="match status" value="1"/>
</dbReference>
<dbReference type="InterPro" id="IPR032867">
    <property type="entry name" value="DYW_dom"/>
</dbReference>
<dbReference type="PANTHER" id="PTHR47926:SF436">
    <property type="entry name" value="PENTATRICOPEPTIDE REPEAT-CONTAINING PROTEIN ELI1, CHLOROPLASTIC-LIKE ISOFORM X2"/>
    <property type="match status" value="1"/>
</dbReference>
<dbReference type="Pfam" id="PF14432">
    <property type="entry name" value="DYW_deaminase"/>
    <property type="match status" value="1"/>
</dbReference>
<dbReference type="FunFam" id="1.25.40.10:FF:000329">
    <property type="entry name" value="Pentatricopeptide repeat-containing protein"/>
    <property type="match status" value="1"/>
</dbReference>
<evidence type="ECO:0000259" key="4">
    <source>
        <dbReference type="Pfam" id="PF14432"/>
    </source>
</evidence>
<protein>
    <submittedName>
        <fullName evidence="5">Pentatricopeptide repeat-containing family protein</fullName>
    </submittedName>
</protein>
<dbReference type="NCBIfam" id="TIGR00756">
    <property type="entry name" value="PPR"/>
    <property type="match status" value="1"/>
</dbReference>
<dbReference type="PROSITE" id="PS51375">
    <property type="entry name" value="PPR"/>
    <property type="match status" value="2"/>
</dbReference>
<gene>
    <name evidence="5" type="ORF">D5086_0000063510</name>
</gene>
<dbReference type="AlphaFoldDB" id="A0A4U5QNM5"/>
<dbReference type="InterPro" id="IPR046849">
    <property type="entry name" value="E2_motif"/>
</dbReference>
<dbReference type="FunFam" id="1.25.40.10:FF:001581">
    <property type="entry name" value="Pentatricopeptide repeat-containing protein, mitochondrial"/>
    <property type="match status" value="1"/>
</dbReference>
<comment type="caution">
    <text evidence="5">The sequence shown here is derived from an EMBL/GenBank/DDBJ whole genome shotgun (WGS) entry which is preliminary data.</text>
</comment>
<dbReference type="InterPro" id="IPR046960">
    <property type="entry name" value="PPR_At4g14850-like_plant"/>
</dbReference>
<dbReference type="EMBL" id="RCHU01000171">
    <property type="protein sequence ID" value="TKS12422.1"/>
    <property type="molecule type" value="Genomic_DNA"/>
</dbReference>
<dbReference type="Gene3D" id="1.25.40.10">
    <property type="entry name" value="Tetratricopeptide repeat domain"/>
    <property type="match status" value="3"/>
</dbReference>
<feature type="domain" description="DYW" evidence="4">
    <location>
        <begin position="558"/>
        <end position="636"/>
    </location>
</feature>
<proteinExistence type="inferred from homology"/>
<evidence type="ECO:0000313" key="5">
    <source>
        <dbReference type="EMBL" id="TKS12422.1"/>
    </source>
</evidence>
<reference evidence="5" key="1">
    <citation type="submission" date="2018-10" db="EMBL/GenBank/DDBJ databases">
        <title>Population genomic analysis revealed the cold adaptation of white poplar.</title>
        <authorList>
            <person name="Liu Y.-J."/>
        </authorList>
    </citation>
    <scope>NUCLEOTIDE SEQUENCE [LARGE SCALE GENOMIC DNA]</scope>
    <source>
        <strain evidence="5">PAL-ZL1</strain>
    </source>
</reference>
<accession>A0A4U5QNM5</accession>
<dbReference type="Pfam" id="PF01535">
    <property type="entry name" value="PPR"/>
    <property type="match status" value="6"/>
</dbReference>
<sequence>MKCSTINFTTLQSLPAHFRSLLRSCARNSSLSTGKKLHAVILTSGLASTSPNTFLLNALHHLYASCGVTSSARHLFYQIPRSHKDVTDWTTLLTSLVQHGTKPSEGFCFFKEMRKEGVVLDDVAMISVFVLCTRVEDSGMGRQAHGCLVKMGLGFGVKVCNAVMNMYVKCGLVEDVRRIFCEMNERNVISWSTLLEGVVKWEGVENGRVVFDEMPERNEVGWTIMIAGYVGNGFSREGFLLLDEMVLRFRLGLNFVTLSSILSACAQSGDVLMGRWVHVYALKGMGREMHIMVGTALVDMYAKCGLIDMAFKVFKYLPKRNVVAWNAMLGGLAMHGRGKLVLDIFPKMIEEAKPDDLTFMAVLSACSHSGLVDQGYHYFRSLESEYGRTPKIEHYACMVDLLGRAGHLEEAVMLIKKMPMCPNEVVLGSLLGSCNAHGKLQLGERILQELIQMDRHNTEYHVLLSNMYVLEGRQDKANSLRQILKSKGIRKVPGVSSIYVGGNIHQFSAGDKSHPLTKEIYHALNNMIQRLRLAGYVPNTTNQVFPGSDGREGSSEEMEEKEQALFLHSEKLAVCFGLISTKPGAPLYIFKNLRICQDCHSAIKIVSKIYNREIVIRDRNRFHCFKHGSCSCSDYW</sequence>
<comment type="similarity">
    <text evidence="1">Belongs to the PPR family. PCMP-H subfamily.</text>
</comment>
<dbReference type="Pfam" id="PF20431">
    <property type="entry name" value="E_motif"/>
    <property type="match status" value="1"/>
</dbReference>
<keyword evidence="2" id="KW-0677">Repeat</keyword>
<organism evidence="5">
    <name type="scientific">Populus alba</name>
    <name type="common">White poplar</name>
    <dbReference type="NCBI Taxonomy" id="43335"/>
    <lineage>
        <taxon>Eukaryota</taxon>
        <taxon>Viridiplantae</taxon>
        <taxon>Streptophyta</taxon>
        <taxon>Embryophyta</taxon>
        <taxon>Tracheophyta</taxon>
        <taxon>Spermatophyta</taxon>
        <taxon>Magnoliopsida</taxon>
        <taxon>eudicotyledons</taxon>
        <taxon>Gunneridae</taxon>
        <taxon>Pentapetalae</taxon>
        <taxon>rosids</taxon>
        <taxon>fabids</taxon>
        <taxon>Malpighiales</taxon>
        <taxon>Salicaceae</taxon>
        <taxon>Saliceae</taxon>
        <taxon>Populus</taxon>
    </lineage>
</organism>
<dbReference type="InterPro" id="IPR011990">
    <property type="entry name" value="TPR-like_helical_dom_sf"/>
</dbReference>
<dbReference type="Pfam" id="PF20430">
    <property type="entry name" value="Eplus_motif"/>
    <property type="match status" value="1"/>
</dbReference>
<name>A0A4U5QNM5_POPAL</name>
<evidence type="ECO:0000256" key="1">
    <source>
        <dbReference type="ARBA" id="ARBA00006643"/>
    </source>
</evidence>
<feature type="repeat" description="PPR" evidence="3">
    <location>
        <begin position="85"/>
        <end position="120"/>
    </location>
</feature>
<dbReference type="InterPro" id="IPR046848">
    <property type="entry name" value="E_motif"/>
</dbReference>
<evidence type="ECO:0000256" key="3">
    <source>
        <dbReference type="PROSITE-ProRule" id="PRU00708"/>
    </source>
</evidence>
<dbReference type="GO" id="GO:0003723">
    <property type="term" value="F:RNA binding"/>
    <property type="evidence" value="ECO:0007669"/>
    <property type="project" value="InterPro"/>
</dbReference>
<feature type="repeat" description="PPR" evidence="3">
    <location>
        <begin position="156"/>
        <end position="190"/>
    </location>
</feature>
<evidence type="ECO:0000256" key="2">
    <source>
        <dbReference type="ARBA" id="ARBA00022737"/>
    </source>
</evidence>
<dbReference type="GO" id="GO:0008270">
    <property type="term" value="F:zinc ion binding"/>
    <property type="evidence" value="ECO:0007669"/>
    <property type="project" value="InterPro"/>
</dbReference>
<dbReference type="GO" id="GO:0009451">
    <property type="term" value="P:RNA modification"/>
    <property type="evidence" value="ECO:0007669"/>
    <property type="project" value="InterPro"/>
</dbReference>
<dbReference type="InterPro" id="IPR002885">
    <property type="entry name" value="PPR_rpt"/>
</dbReference>
<dbReference type="FunFam" id="1.25.40.10:FF:001575">
    <property type="entry name" value="Pentatricopeptide repeat-containing protein At3g51320"/>
    <property type="match status" value="1"/>
</dbReference>